<comment type="function">
    <text evidence="7">ATPase subunit of a proteasome-like degradation complex; this subunit has chaperone activity. The binding of ATP and its subsequent hydrolysis by HslU are essential for unfolding of protein substrates subsequently hydrolyzed by HslV. HslU recognizes the N-terminal part of its protein substrates and unfolds these before they are guided to HslV for hydrolysis.</text>
</comment>
<dbReference type="GO" id="GO:0036402">
    <property type="term" value="F:proteasome-activating activity"/>
    <property type="evidence" value="ECO:0007669"/>
    <property type="project" value="UniProtKB-UniRule"/>
</dbReference>
<evidence type="ECO:0000259" key="9">
    <source>
        <dbReference type="SMART" id="SM00382"/>
    </source>
</evidence>
<feature type="binding site" evidence="7">
    <location>
        <position position="406"/>
    </location>
    <ligand>
        <name>ATP</name>
        <dbReference type="ChEBI" id="CHEBI:30616"/>
    </ligand>
</feature>
<reference evidence="11" key="1">
    <citation type="submission" date="2021-04" db="EMBL/GenBank/DDBJ databases">
        <title>Genomics, taxonomy and metabolism of representatives of sulfur bacteria of the genus Thiothrix: Thiothrix fructosivorans QT, Thiothrix unzii A1T and three new species, Thiothrix subterranea sp. nov., Thiothrix litoralis sp. nov. and 'Candidatus Thiothrix anitrata' sp. nov.</title>
        <authorList>
            <person name="Ravin N.V."/>
            <person name="Smolyakov D."/>
            <person name="Rudenko T.S."/>
            <person name="Mardanov A.V."/>
            <person name="Beletsky A.V."/>
            <person name="Markov N.D."/>
            <person name="Fomenkov A.I."/>
            <person name="Roberts R.J."/>
            <person name="Karnachuk O.V."/>
            <person name="Novikov A."/>
            <person name="Grabovich M.Y."/>
        </authorList>
    </citation>
    <scope>NUCLEOTIDE SEQUENCE</scope>
    <source>
        <strain evidence="11">A1</strain>
    </source>
</reference>
<dbReference type="GO" id="GO:0008233">
    <property type="term" value="F:peptidase activity"/>
    <property type="evidence" value="ECO:0007669"/>
    <property type="project" value="UniProtKB-KW"/>
</dbReference>
<keyword evidence="3 7" id="KW-0963">Cytoplasm</keyword>
<dbReference type="SMART" id="SM01086">
    <property type="entry name" value="ClpB_D2-small"/>
    <property type="match status" value="1"/>
</dbReference>
<dbReference type="Gene3D" id="1.10.8.10">
    <property type="entry name" value="DNA helicase RuvA subunit, C-terminal domain"/>
    <property type="match status" value="2"/>
</dbReference>
<evidence type="ECO:0000256" key="1">
    <source>
        <dbReference type="ARBA" id="ARBA00004496"/>
    </source>
</evidence>
<evidence type="ECO:0000256" key="8">
    <source>
        <dbReference type="SAM" id="MobiDB-lite"/>
    </source>
</evidence>
<dbReference type="InterPro" id="IPR027417">
    <property type="entry name" value="P-loop_NTPase"/>
</dbReference>
<evidence type="ECO:0000256" key="6">
    <source>
        <dbReference type="ARBA" id="ARBA00023186"/>
    </source>
</evidence>
<evidence type="ECO:0000259" key="10">
    <source>
        <dbReference type="SMART" id="SM01086"/>
    </source>
</evidence>
<keyword evidence="5 7" id="KW-0067">ATP-binding</keyword>
<proteinExistence type="inferred from homology"/>
<dbReference type="KEGG" id="tun:J9260_14770"/>
<dbReference type="InterPro" id="IPR019489">
    <property type="entry name" value="Clp_ATPase_C"/>
</dbReference>
<dbReference type="InterPro" id="IPR004491">
    <property type="entry name" value="HslU"/>
</dbReference>
<dbReference type="SUPFAM" id="SSF52540">
    <property type="entry name" value="P-loop containing nucleoside triphosphate hydrolases"/>
    <property type="match status" value="1"/>
</dbReference>
<dbReference type="InterPro" id="IPR003593">
    <property type="entry name" value="AAA+_ATPase"/>
</dbReference>
<feature type="binding site" evidence="7">
    <location>
        <position position="269"/>
    </location>
    <ligand>
        <name>ATP</name>
        <dbReference type="ChEBI" id="CHEBI:30616"/>
    </ligand>
</feature>
<keyword evidence="6 7" id="KW-0143">Chaperone</keyword>
<evidence type="ECO:0000256" key="3">
    <source>
        <dbReference type="ARBA" id="ARBA00022490"/>
    </source>
</evidence>
<comment type="similarity">
    <text evidence="2 7">Belongs to the ClpX chaperone family. HslU subfamily.</text>
</comment>
<dbReference type="InterPro" id="IPR003959">
    <property type="entry name" value="ATPase_AAA_core"/>
</dbReference>
<organism evidence="11 12">
    <name type="scientific">Thiothrix unzii</name>
    <dbReference type="NCBI Taxonomy" id="111769"/>
    <lineage>
        <taxon>Bacteria</taxon>
        <taxon>Pseudomonadati</taxon>
        <taxon>Pseudomonadota</taxon>
        <taxon>Gammaproteobacteria</taxon>
        <taxon>Thiotrichales</taxon>
        <taxon>Thiotrichaceae</taxon>
        <taxon>Thiothrix</taxon>
    </lineage>
</organism>
<dbReference type="AlphaFoldDB" id="A0A975IGU3"/>
<dbReference type="Gene3D" id="1.10.8.60">
    <property type="match status" value="1"/>
</dbReference>
<dbReference type="Pfam" id="PF10431">
    <property type="entry name" value="ClpB_D2-small"/>
    <property type="match status" value="1"/>
</dbReference>
<dbReference type="GO" id="GO:0043335">
    <property type="term" value="P:protein unfolding"/>
    <property type="evidence" value="ECO:0007669"/>
    <property type="project" value="UniProtKB-UniRule"/>
</dbReference>
<dbReference type="GO" id="GO:0005524">
    <property type="term" value="F:ATP binding"/>
    <property type="evidence" value="ECO:0007669"/>
    <property type="project" value="UniProtKB-UniRule"/>
</dbReference>
<dbReference type="CDD" id="cd19498">
    <property type="entry name" value="RecA-like_HslU"/>
    <property type="match status" value="1"/>
</dbReference>
<comment type="subunit">
    <text evidence="7">A double ring-shaped homohexamer of HslV is capped on each side by a ring-shaped HslU homohexamer. The assembly of the HslU/HslV complex is dependent on binding of ATP.</text>
</comment>
<evidence type="ECO:0000256" key="5">
    <source>
        <dbReference type="ARBA" id="ARBA00022840"/>
    </source>
</evidence>
<protein>
    <recommendedName>
        <fullName evidence="7">ATP-dependent protease ATPase subunit HslU</fullName>
    </recommendedName>
    <alternativeName>
        <fullName evidence="7">Unfoldase HslU</fullName>
    </alternativeName>
</protein>
<feature type="binding site" evidence="7">
    <location>
        <position position="334"/>
    </location>
    <ligand>
        <name>ATP</name>
        <dbReference type="ChEBI" id="CHEBI:30616"/>
    </ligand>
</feature>
<dbReference type="Pfam" id="PF00004">
    <property type="entry name" value="AAA"/>
    <property type="match status" value="1"/>
</dbReference>
<dbReference type="EMBL" id="CP072793">
    <property type="protein sequence ID" value="QTR52953.1"/>
    <property type="molecule type" value="Genomic_DNA"/>
</dbReference>
<feature type="domain" description="Clp ATPase C-terminal" evidence="10">
    <location>
        <begin position="348"/>
        <end position="446"/>
    </location>
</feature>
<sequence>MSVGTMTPREIVQELDKHVIGQDKAKRSVAIALRNRWRRQQLDDALRPEVTPKNILMIGPTGVGKTEIARRLAKLANAPFIKVEATKFTEVGYVGKEVDSIIRDLADMAMKMMREQEVEKVKYRAGEAAEERILDILLPAPRKETPVNEWLSSGDDEPAKPVREDSVTRQKFRKKLREGELDDKEIELDVSVGGASVEIMTPPGMEEMASQLQGMFQNLNQSKKRKRKMKIKDALKVLTEEEAHKMVNEEELKQRALFAVEQTGIVFLDEIDKVARSGQTSGADVSREGVQRDLLPLIEGCTVNTKYGMVKTDHILFIASGAFHVAKPSDLIPELQGRLPIRVEMDALSANDFERILTEPNASLTEQYQGLLATEGVKLTFAPDAIRRIAEIAFEVNERTENIGARRLHTVVERLLENVLFEAPDCDDQMTVDAAYVNQILGELVKDEDLSRYIL</sequence>
<dbReference type="Proteomes" id="UP000672009">
    <property type="component" value="Chromosome"/>
</dbReference>
<dbReference type="PANTHER" id="PTHR48102">
    <property type="entry name" value="ATP-DEPENDENT CLP PROTEASE ATP-BINDING SUBUNIT CLPX-LIKE, MITOCHONDRIAL-RELATED"/>
    <property type="match status" value="1"/>
</dbReference>
<evidence type="ECO:0000256" key="7">
    <source>
        <dbReference type="HAMAP-Rule" id="MF_00249"/>
    </source>
</evidence>
<dbReference type="SMART" id="SM00382">
    <property type="entry name" value="AAA"/>
    <property type="match status" value="1"/>
</dbReference>
<evidence type="ECO:0000313" key="12">
    <source>
        <dbReference type="Proteomes" id="UP000672009"/>
    </source>
</evidence>
<evidence type="ECO:0000256" key="2">
    <source>
        <dbReference type="ARBA" id="ARBA00009771"/>
    </source>
</evidence>
<dbReference type="Pfam" id="PF07724">
    <property type="entry name" value="AAA_2"/>
    <property type="match status" value="1"/>
</dbReference>
<dbReference type="FunFam" id="1.10.8.10:FF:000028">
    <property type="entry name" value="ATP-dependent protease ATPase subunit HslU"/>
    <property type="match status" value="1"/>
</dbReference>
<evidence type="ECO:0000313" key="11">
    <source>
        <dbReference type="EMBL" id="QTR52953.1"/>
    </source>
</evidence>
<dbReference type="NCBIfam" id="TIGR00390">
    <property type="entry name" value="hslU"/>
    <property type="match status" value="1"/>
</dbReference>
<dbReference type="FunFam" id="3.40.50.300:FF:000220">
    <property type="entry name" value="ATP-dependent protease ATPase subunit HslU"/>
    <property type="match status" value="1"/>
</dbReference>
<feature type="binding site" evidence="7">
    <location>
        <begin position="62"/>
        <end position="67"/>
    </location>
    <ligand>
        <name>ATP</name>
        <dbReference type="ChEBI" id="CHEBI:30616"/>
    </ligand>
</feature>
<dbReference type="GO" id="GO:0009376">
    <property type="term" value="C:HslUV protease complex"/>
    <property type="evidence" value="ECO:0007669"/>
    <property type="project" value="UniProtKB-UniRule"/>
</dbReference>
<dbReference type="FunFam" id="3.40.50.300:FF:000213">
    <property type="entry name" value="ATP-dependent protease ATPase subunit HslU"/>
    <property type="match status" value="1"/>
</dbReference>
<feature type="region of interest" description="Disordered" evidence="8">
    <location>
        <begin position="146"/>
        <end position="165"/>
    </location>
</feature>
<evidence type="ECO:0000256" key="4">
    <source>
        <dbReference type="ARBA" id="ARBA00022741"/>
    </source>
</evidence>
<keyword evidence="12" id="KW-1185">Reference proteome</keyword>
<dbReference type="InterPro" id="IPR050052">
    <property type="entry name" value="ATP-dep_Clp_protease_ClpX"/>
</dbReference>
<keyword evidence="4 7" id="KW-0547">Nucleotide-binding</keyword>
<accession>A0A975IGU3</accession>
<feature type="binding site" evidence="7">
    <location>
        <position position="20"/>
    </location>
    <ligand>
        <name>ATP</name>
        <dbReference type="ChEBI" id="CHEBI:30616"/>
    </ligand>
</feature>
<feature type="domain" description="AAA+ ATPase" evidence="9">
    <location>
        <begin position="51"/>
        <end position="349"/>
    </location>
</feature>
<dbReference type="RefSeq" id="WP_210218482.1">
    <property type="nucleotide sequence ID" value="NZ_CP072793.1"/>
</dbReference>
<keyword evidence="11" id="KW-0645">Protease</keyword>
<dbReference type="Gene3D" id="3.40.50.300">
    <property type="entry name" value="P-loop containing nucleotide triphosphate hydrolases"/>
    <property type="match status" value="2"/>
</dbReference>
<keyword evidence="11" id="KW-0378">Hydrolase</keyword>
<dbReference type="GO" id="GO:0016887">
    <property type="term" value="F:ATP hydrolysis activity"/>
    <property type="evidence" value="ECO:0007669"/>
    <property type="project" value="InterPro"/>
</dbReference>
<dbReference type="NCBIfam" id="NF003544">
    <property type="entry name" value="PRK05201.1"/>
    <property type="match status" value="1"/>
</dbReference>
<name>A0A975IGU3_9GAMM</name>
<gene>
    <name evidence="7 11" type="primary">hslU</name>
    <name evidence="11" type="ORF">J9260_14770</name>
</gene>
<comment type="subcellular location">
    <subcellularLocation>
        <location evidence="1 7">Cytoplasm</location>
    </subcellularLocation>
</comment>
<dbReference type="HAMAP" id="MF_00249">
    <property type="entry name" value="HslU"/>
    <property type="match status" value="1"/>
</dbReference>
<dbReference type="PANTHER" id="PTHR48102:SF3">
    <property type="entry name" value="ATP-DEPENDENT PROTEASE ATPASE SUBUNIT HSLU"/>
    <property type="match status" value="1"/>
</dbReference>